<dbReference type="AlphaFoldDB" id="A0A8H6XZA7"/>
<evidence type="ECO:0000313" key="2">
    <source>
        <dbReference type="EMBL" id="KAF7349099.1"/>
    </source>
</evidence>
<comment type="caution">
    <text evidence="2">The sequence shown here is derived from an EMBL/GenBank/DDBJ whole genome shotgun (WGS) entry which is preliminary data.</text>
</comment>
<gene>
    <name evidence="2" type="ORF">MVEN_01432000</name>
</gene>
<name>A0A8H6XZA7_9AGAR</name>
<evidence type="ECO:0000256" key="1">
    <source>
        <dbReference type="SAM" id="MobiDB-lite"/>
    </source>
</evidence>
<dbReference type="EMBL" id="JACAZI010000011">
    <property type="protein sequence ID" value="KAF7349099.1"/>
    <property type="molecule type" value="Genomic_DNA"/>
</dbReference>
<sequence length="102" mass="11351">MYKRPPKRSPISPPTSKPILHNTITPTFTLKPCTGGSDSNFTIYPKQNETWGQNHWGRGGAETITITWAGGKSKSFTIQKNDRVLVWDDAYGVESNVITTQV</sequence>
<evidence type="ECO:0000313" key="3">
    <source>
        <dbReference type="Proteomes" id="UP000620124"/>
    </source>
</evidence>
<dbReference type="OrthoDB" id="2944324at2759"/>
<protein>
    <submittedName>
        <fullName evidence="2">Uncharacterized protein</fullName>
    </submittedName>
</protein>
<proteinExistence type="predicted"/>
<organism evidence="2 3">
    <name type="scientific">Mycena venus</name>
    <dbReference type="NCBI Taxonomy" id="2733690"/>
    <lineage>
        <taxon>Eukaryota</taxon>
        <taxon>Fungi</taxon>
        <taxon>Dikarya</taxon>
        <taxon>Basidiomycota</taxon>
        <taxon>Agaricomycotina</taxon>
        <taxon>Agaricomycetes</taxon>
        <taxon>Agaricomycetidae</taxon>
        <taxon>Agaricales</taxon>
        <taxon>Marasmiineae</taxon>
        <taxon>Mycenaceae</taxon>
        <taxon>Mycena</taxon>
    </lineage>
</organism>
<dbReference type="Proteomes" id="UP000620124">
    <property type="component" value="Unassembled WGS sequence"/>
</dbReference>
<feature type="region of interest" description="Disordered" evidence="1">
    <location>
        <begin position="1"/>
        <end position="23"/>
    </location>
</feature>
<keyword evidence="3" id="KW-1185">Reference proteome</keyword>
<reference evidence="2" key="1">
    <citation type="submission" date="2020-05" db="EMBL/GenBank/DDBJ databases">
        <title>Mycena genomes resolve the evolution of fungal bioluminescence.</title>
        <authorList>
            <person name="Tsai I.J."/>
        </authorList>
    </citation>
    <scope>NUCLEOTIDE SEQUENCE</scope>
    <source>
        <strain evidence="2">CCC161011</strain>
    </source>
</reference>
<accession>A0A8H6XZA7</accession>